<evidence type="ECO:0000256" key="1">
    <source>
        <dbReference type="SAM" id="MobiDB-lite"/>
    </source>
</evidence>
<feature type="region of interest" description="Disordered" evidence="1">
    <location>
        <begin position="415"/>
        <end position="575"/>
    </location>
</feature>
<comment type="caution">
    <text evidence="2">The sequence shown here is derived from an EMBL/GenBank/DDBJ whole genome shotgun (WGS) entry which is preliminary data.</text>
</comment>
<feature type="compositionally biased region" description="Polar residues" evidence="1">
    <location>
        <begin position="415"/>
        <end position="431"/>
    </location>
</feature>
<gene>
    <name evidence="2" type="ORF">CEUSTIGMA_g10745.t1</name>
</gene>
<protein>
    <submittedName>
        <fullName evidence="2">Uncharacterized protein</fullName>
    </submittedName>
</protein>
<dbReference type="AlphaFoldDB" id="A0A250XK62"/>
<evidence type="ECO:0000313" key="2">
    <source>
        <dbReference type="EMBL" id="GAX83319.1"/>
    </source>
</evidence>
<organism evidence="2 3">
    <name type="scientific">Chlamydomonas eustigma</name>
    <dbReference type="NCBI Taxonomy" id="1157962"/>
    <lineage>
        <taxon>Eukaryota</taxon>
        <taxon>Viridiplantae</taxon>
        <taxon>Chlorophyta</taxon>
        <taxon>core chlorophytes</taxon>
        <taxon>Chlorophyceae</taxon>
        <taxon>CS clade</taxon>
        <taxon>Chlamydomonadales</taxon>
        <taxon>Chlamydomonadaceae</taxon>
        <taxon>Chlamydomonas</taxon>
    </lineage>
</organism>
<reference evidence="2 3" key="1">
    <citation type="submission" date="2017-08" db="EMBL/GenBank/DDBJ databases">
        <title>Acidophilic green algal genome provides insights into adaptation to an acidic environment.</title>
        <authorList>
            <person name="Hirooka S."/>
            <person name="Hirose Y."/>
            <person name="Kanesaki Y."/>
            <person name="Higuchi S."/>
            <person name="Fujiwara T."/>
            <person name="Onuma R."/>
            <person name="Era A."/>
            <person name="Ohbayashi R."/>
            <person name="Uzuka A."/>
            <person name="Nozaki H."/>
            <person name="Yoshikawa H."/>
            <person name="Miyagishima S.Y."/>
        </authorList>
    </citation>
    <scope>NUCLEOTIDE SEQUENCE [LARGE SCALE GENOMIC DNA]</scope>
    <source>
        <strain evidence="2 3">NIES-2499</strain>
    </source>
</reference>
<keyword evidence="3" id="KW-1185">Reference proteome</keyword>
<accession>A0A250XK62</accession>
<name>A0A250XK62_9CHLO</name>
<feature type="compositionally biased region" description="Basic and acidic residues" evidence="1">
    <location>
        <begin position="449"/>
        <end position="460"/>
    </location>
</feature>
<dbReference type="EMBL" id="BEGY01000096">
    <property type="protein sequence ID" value="GAX83319.1"/>
    <property type="molecule type" value="Genomic_DNA"/>
</dbReference>
<sequence>MDQVLKISKVVVSVDQSMLTQTMLLIDALRNVAYSFDSALVDQNAPKPNLLNNSAKVVAEVLEIGPDAAGQYLSLLDPNMCAKRRFRDYKPEDLRKLFVLADGRCYDVEDLAADPRAFTNVSELDDETLTALLDQTSKVTGADRDALRRGILGIGTSPVDSRLLKLTSGCAPHLIGLLGLTLISDDISDPMHNEPELPLTNLSLFSLAYVLQELSKLDMRNMLLDGIPDLRESLKSFIVTKTMDSRQLGAKMVCSYCASCKPGHANMLIQAPEDLSLAWPGLRYLICMRSDSNPAPSLNPFVRVHRVFAVCEGWELRHVLDLELQAVAGQLQDIPDYYRLEQPIKVIAKGPDALGPLLRSFVLRSKDLQARLLRMPSRVQLERKAMIIAVSKLLVYISNENYTREFETIRKLENNETGSTPVDNHVENSSLVEPETTNRDIGNNTPDSANRDNRPDETTNRDIGNNTSDEPDSAKRETFDELDITSDEPDTVNYETKQPADQPDIGNNTQYEPETNQPADIGNNTQYEPETNQPADQPDEPDTVNHETADIDKLNFEHDFTSPTTNQTGGAPGGRYCKINNLDARWKLKEMSGQGRGVRATLLISDTNNDRRAIEQFQQDVLLSRIFCREPEFDLNDFHMFRTYVEQIASMMNENISINVDAVQNGWLAGPRLIKALSEQSDEAVEEALMFLNGWRKRFGREPMNDVNLQMKLENEIIRMPSDVFPEGYLVPQHHHALLNADAAFYMDLGIKLKNKREKINANTGEAKLMTLQVCSPLPELYRATGKFLSKRALNLSKNDVLGPELIESDHDDALHFKFDALARAVLIAGTHTNAVQELLQWTWKP</sequence>
<evidence type="ECO:0000313" key="3">
    <source>
        <dbReference type="Proteomes" id="UP000232323"/>
    </source>
</evidence>
<feature type="compositionally biased region" description="Basic and acidic residues" evidence="1">
    <location>
        <begin position="543"/>
        <end position="560"/>
    </location>
</feature>
<feature type="compositionally biased region" description="Polar residues" evidence="1">
    <location>
        <begin position="439"/>
        <end position="448"/>
    </location>
</feature>
<feature type="compositionally biased region" description="Acidic residues" evidence="1">
    <location>
        <begin position="480"/>
        <end position="490"/>
    </location>
</feature>
<dbReference type="Proteomes" id="UP000232323">
    <property type="component" value="Unassembled WGS sequence"/>
</dbReference>
<proteinExistence type="predicted"/>
<feature type="compositionally biased region" description="Polar residues" evidence="1">
    <location>
        <begin position="505"/>
        <end position="535"/>
    </location>
</feature>